<sequence>MHGAHARRRRARAGRAHCVARRADRVRSGRGPGVTVKREQMFHVKHPKQARQAAAVIALIVLLGVSWINATIADAPAPSASQQGAATSASAEGVSEAAYRAAERDDERASDTQRANLDPAAFERVTVRHVVDGDTLAVATDDGEHVSVRLVGMDTPESVAPQEERNCEEGVVASNRMKELVNSDDTLWLQYDTSVTDKYGRLLAYVWRTLPASAEEANDPAFIARDMLNAMQVIDGYGQAKTYRPDTFHDTLFKQWGSEALDAHRGVTAKWA</sequence>
<keyword evidence="2" id="KW-1133">Transmembrane helix</keyword>
<dbReference type="InterPro" id="IPR035437">
    <property type="entry name" value="SNase_OB-fold_sf"/>
</dbReference>
<evidence type="ECO:0000313" key="4">
    <source>
        <dbReference type="EMBL" id="RDB71828.1"/>
    </source>
</evidence>
<dbReference type="GO" id="GO:0003676">
    <property type="term" value="F:nucleic acid binding"/>
    <property type="evidence" value="ECO:0007669"/>
    <property type="project" value="InterPro"/>
</dbReference>
<dbReference type="EMBL" id="QICC01000006">
    <property type="protein sequence ID" value="RNM42873.1"/>
    <property type="molecule type" value="Genomic_DNA"/>
</dbReference>
<dbReference type="GO" id="GO:0004518">
    <property type="term" value="F:nuclease activity"/>
    <property type="evidence" value="ECO:0007669"/>
    <property type="project" value="InterPro"/>
</dbReference>
<dbReference type="Proteomes" id="UP000253817">
    <property type="component" value="Unassembled WGS sequence"/>
</dbReference>
<dbReference type="SUPFAM" id="SSF50199">
    <property type="entry name" value="Staphylococcal nuclease"/>
    <property type="match status" value="1"/>
</dbReference>
<evidence type="ECO:0000313" key="7">
    <source>
        <dbReference type="Proteomes" id="UP000270112"/>
    </source>
</evidence>
<feature type="region of interest" description="Disordered" evidence="1">
    <location>
        <begin position="77"/>
        <end position="115"/>
    </location>
</feature>
<protein>
    <recommendedName>
        <fullName evidence="3">TNase-like domain-containing protein</fullName>
    </recommendedName>
</protein>
<dbReference type="PROSITE" id="PS01123">
    <property type="entry name" value="TNASE_1"/>
    <property type="match status" value="1"/>
</dbReference>
<evidence type="ECO:0000259" key="3">
    <source>
        <dbReference type="PROSITE" id="PS50830"/>
    </source>
</evidence>
<reference evidence="5" key="3">
    <citation type="journal article" date="2019" name="Microbiol. Resour. Announc.">
        <title>Draft Genome Sequences of Type Strains of Gordonibacter faecihominis, Paraeggerthella hongkongensis, Parvibacter caecicola,Slackia equolifaciens, Slackia faecicanis, and Slackia isoflavoniconvertens.</title>
        <authorList>
            <person name="Danylec N."/>
            <person name="Stoll D.A."/>
            <person name="Dotsch A."/>
            <person name="Huch M."/>
        </authorList>
    </citation>
    <scope>NUCLEOTIDE SEQUENCE</scope>
    <source>
        <strain evidence="5">DSM 16107</strain>
    </source>
</reference>
<proteinExistence type="predicted"/>
<dbReference type="EMBL" id="PPTT01000001">
    <property type="protein sequence ID" value="RDB71828.1"/>
    <property type="molecule type" value="Genomic_DNA"/>
</dbReference>
<dbReference type="Proteomes" id="UP000270112">
    <property type="component" value="Unassembled WGS sequence"/>
</dbReference>
<dbReference type="PROSITE" id="PS50830">
    <property type="entry name" value="TNASE_3"/>
    <property type="match status" value="1"/>
</dbReference>
<keyword evidence="2" id="KW-0812">Transmembrane</keyword>
<name>A0A3N0J0V7_9ACTN</name>
<organism evidence="5 7">
    <name type="scientific">Eggerthella sinensis</name>
    <dbReference type="NCBI Taxonomy" id="242230"/>
    <lineage>
        <taxon>Bacteria</taxon>
        <taxon>Bacillati</taxon>
        <taxon>Actinomycetota</taxon>
        <taxon>Coriobacteriia</taxon>
        <taxon>Eggerthellales</taxon>
        <taxon>Eggerthellaceae</taxon>
        <taxon>Eggerthella</taxon>
    </lineage>
</organism>
<feature type="compositionally biased region" description="Basic and acidic residues" evidence="1">
    <location>
        <begin position="101"/>
        <end position="111"/>
    </location>
</feature>
<feature type="compositionally biased region" description="Low complexity" evidence="1">
    <location>
        <begin position="77"/>
        <end position="100"/>
    </location>
</feature>
<reference evidence="7" key="2">
    <citation type="submission" date="2018-05" db="EMBL/GenBank/DDBJ databases">
        <title>Genome Sequencing of selected type strains of the family Eggerthellaceae.</title>
        <authorList>
            <person name="Danylec N."/>
            <person name="Stoll D.A."/>
            <person name="Doetsch A."/>
            <person name="Huch M."/>
        </authorList>
    </citation>
    <scope>NUCLEOTIDE SEQUENCE [LARGE SCALE GENOMIC DNA]</scope>
    <source>
        <strain evidence="7">DSM 16107</strain>
    </source>
</reference>
<dbReference type="Gene3D" id="2.40.50.90">
    <property type="match status" value="1"/>
</dbReference>
<keyword evidence="6" id="KW-1185">Reference proteome</keyword>
<evidence type="ECO:0000256" key="1">
    <source>
        <dbReference type="SAM" id="MobiDB-lite"/>
    </source>
</evidence>
<keyword evidence="2" id="KW-0472">Membrane</keyword>
<comment type="caution">
    <text evidence="5">The sequence shown here is derived from an EMBL/GenBank/DDBJ whole genome shotgun (WGS) entry which is preliminary data.</text>
</comment>
<feature type="transmembrane region" description="Helical" evidence="2">
    <location>
        <begin position="53"/>
        <end position="73"/>
    </location>
</feature>
<evidence type="ECO:0000313" key="6">
    <source>
        <dbReference type="Proteomes" id="UP000253817"/>
    </source>
</evidence>
<reference evidence="4 6" key="1">
    <citation type="journal article" date="2018" name="Elife">
        <title>Discovery and characterization of a prevalent human gut bacterial enzyme sufficient for the inactivation of a family of plant toxins.</title>
        <authorList>
            <person name="Koppel N."/>
            <person name="Bisanz J.E."/>
            <person name="Pandelia M.E."/>
            <person name="Turnbaugh P.J."/>
            <person name="Balskus E.P."/>
        </authorList>
    </citation>
    <scope>NUCLEOTIDE SEQUENCE [LARGE SCALE GENOMIC DNA]</scope>
    <source>
        <strain evidence="4 6">DSM 16107</strain>
    </source>
</reference>
<gene>
    <name evidence="4" type="ORF">C1876_00555</name>
    <name evidence="5" type="ORF">DMP09_03040</name>
</gene>
<accession>A0A3N0J0V7</accession>
<evidence type="ECO:0000256" key="2">
    <source>
        <dbReference type="SAM" id="Phobius"/>
    </source>
</evidence>
<dbReference type="Pfam" id="PF00565">
    <property type="entry name" value="SNase"/>
    <property type="match status" value="1"/>
</dbReference>
<feature type="domain" description="TNase-like" evidence="3">
    <location>
        <begin position="121"/>
        <end position="272"/>
    </location>
</feature>
<dbReference type="InterPro" id="IPR002071">
    <property type="entry name" value="Thermonucl_AS"/>
</dbReference>
<evidence type="ECO:0000313" key="5">
    <source>
        <dbReference type="EMBL" id="RNM42873.1"/>
    </source>
</evidence>
<dbReference type="InterPro" id="IPR016071">
    <property type="entry name" value="Staphylococal_nuclease_OB-fold"/>
</dbReference>
<dbReference type="SMART" id="SM00318">
    <property type="entry name" value="SNc"/>
    <property type="match status" value="1"/>
</dbReference>
<dbReference type="AlphaFoldDB" id="A0A3N0J0V7"/>